<dbReference type="AlphaFoldDB" id="A0A4R3J9E2"/>
<reference evidence="1 2" key="1">
    <citation type="submission" date="2019-03" db="EMBL/GenBank/DDBJ databases">
        <title>Genomic Encyclopedia of Type Strains, Phase IV (KMG-IV): sequencing the most valuable type-strain genomes for metagenomic binning, comparative biology and taxonomic classification.</title>
        <authorList>
            <person name="Goeker M."/>
        </authorList>
    </citation>
    <scope>NUCLEOTIDE SEQUENCE [LARGE SCALE GENOMIC DNA]</scope>
    <source>
        <strain evidence="1 2">DSM 101688</strain>
    </source>
</reference>
<dbReference type="EMBL" id="SLZW01000005">
    <property type="protein sequence ID" value="TCS62569.1"/>
    <property type="molecule type" value="Genomic_DNA"/>
</dbReference>
<comment type="caution">
    <text evidence="1">The sequence shown here is derived from an EMBL/GenBank/DDBJ whole genome shotgun (WGS) entry which is preliminary data.</text>
</comment>
<name>A0A4R3J9E2_9PROT</name>
<keyword evidence="1" id="KW-0238">DNA-binding</keyword>
<dbReference type="SUPFAM" id="SSF46689">
    <property type="entry name" value="Homeodomain-like"/>
    <property type="match status" value="1"/>
</dbReference>
<keyword evidence="2" id="KW-1185">Reference proteome</keyword>
<organism evidence="1 2">
    <name type="scientific">Varunaivibrio sulfuroxidans</name>
    <dbReference type="NCBI Taxonomy" id="1773489"/>
    <lineage>
        <taxon>Bacteria</taxon>
        <taxon>Pseudomonadati</taxon>
        <taxon>Pseudomonadota</taxon>
        <taxon>Alphaproteobacteria</taxon>
        <taxon>Rhodospirillales</taxon>
        <taxon>Magnetovibrionaceae</taxon>
        <taxon>Varunaivibrio</taxon>
    </lineage>
</organism>
<evidence type="ECO:0000313" key="1">
    <source>
        <dbReference type="EMBL" id="TCS62569.1"/>
    </source>
</evidence>
<accession>A0A4R3J9E2</accession>
<keyword evidence="1" id="KW-0371">Homeobox</keyword>
<dbReference type="Proteomes" id="UP000295304">
    <property type="component" value="Unassembled WGS sequence"/>
</dbReference>
<dbReference type="OrthoDB" id="7605239at2"/>
<evidence type="ECO:0000313" key="2">
    <source>
        <dbReference type="Proteomes" id="UP000295304"/>
    </source>
</evidence>
<dbReference type="InterPro" id="IPR009057">
    <property type="entry name" value="Homeodomain-like_sf"/>
</dbReference>
<dbReference type="GO" id="GO:0003677">
    <property type="term" value="F:DNA binding"/>
    <property type="evidence" value="ECO:0007669"/>
    <property type="project" value="UniProtKB-KW"/>
</dbReference>
<protein>
    <submittedName>
        <fullName evidence="1">Homeodomain-like domain-containing protein</fullName>
    </submittedName>
</protein>
<gene>
    <name evidence="1" type="ORF">EDD55_105115</name>
</gene>
<sequence length="123" mass="12708">MNLPGILAEIAAVAGDGAALALARARGGTEIEVPKNPHPDCQLARIVGLDAARAIAREIGHGRLAIPMAALRGPAARRAAAAAMSDKGASAVTVALSCDMSTRTVRRIRRRLRRPLPLFDAGG</sequence>
<dbReference type="RefSeq" id="WP_132939016.1">
    <property type="nucleotide sequence ID" value="NZ_CP119676.1"/>
</dbReference>
<proteinExistence type="predicted"/>